<proteinExistence type="predicted"/>
<dbReference type="Proteomes" id="UP001605036">
    <property type="component" value="Unassembled WGS sequence"/>
</dbReference>
<sequence length="138" mass="15819">MSSCGLKEEGVGKERKVLFSGRVLTMAEQQQLDLSSSTRTIGRNIEPVVKGAQITYERIAKILIEGGRVNYVRRNEALESEGRRNVRRCFGLSQKLGDDGAREEKNFVTDCDSRVESIHRCYSRKLRDFLPKVERYFT</sequence>
<evidence type="ECO:0000313" key="1">
    <source>
        <dbReference type="EMBL" id="KAL2630859.1"/>
    </source>
</evidence>
<comment type="caution">
    <text evidence="1">The sequence shown here is derived from an EMBL/GenBank/DDBJ whole genome shotgun (WGS) entry which is preliminary data.</text>
</comment>
<reference evidence="1 2" key="1">
    <citation type="submission" date="2024-09" db="EMBL/GenBank/DDBJ databases">
        <title>Chromosome-scale assembly of Riccia fluitans.</title>
        <authorList>
            <person name="Paukszto L."/>
            <person name="Sawicki J."/>
            <person name="Karawczyk K."/>
            <person name="Piernik-Szablinska J."/>
            <person name="Szczecinska M."/>
            <person name="Mazdziarz M."/>
        </authorList>
    </citation>
    <scope>NUCLEOTIDE SEQUENCE [LARGE SCALE GENOMIC DNA]</scope>
    <source>
        <strain evidence="1">Rf_01</strain>
        <tissue evidence="1">Aerial parts of the thallus</tissue>
    </source>
</reference>
<dbReference type="AlphaFoldDB" id="A0ABD1YJA2"/>
<keyword evidence="2" id="KW-1185">Reference proteome</keyword>
<gene>
    <name evidence="1" type="ORF">R1flu_015545</name>
</gene>
<name>A0ABD1YJA2_9MARC</name>
<organism evidence="1 2">
    <name type="scientific">Riccia fluitans</name>
    <dbReference type="NCBI Taxonomy" id="41844"/>
    <lineage>
        <taxon>Eukaryota</taxon>
        <taxon>Viridiplantae</taxon>
        <taxon>Streptophyta</taxon>
        <taxon>Embryophyta</taxon>
        <taxon>Marchantiophyta</taxon>
        <taxon>Marchantiopsida</taxon>
        <taxon>Marchantiidae</taxon>
        <taxon>Marchantiales</taxon>
        <taxon>Ricciaceae</taxon>
        <taxon>Riccia</taxon>
    </lineage>
</organism>
<accession>A0ABD1YJA2</accession>
<protein>
    <submittedName>
        <fullName evidence="1">Uncharacterized protein</fullName>
    </submittedName>
</protein>
<evidence type="ECO:0000313" key="2">
    <source>
        <dbReference type="Proteomes" id="UP001605036"/>
    </source>
</evidence>
<dbReference type="EMBL" id="JBHFFA010000004">
    <property type="protein sequence ID" value="KAL2630859.1"/>
    <property type="molecule type" value="Genomic_DNA"/>
</dbReference>